<feature type="transmembrane region" description="Helical" evidence="1">
    <location>
        <begin position="509"/>
        <end position="527"/>
    </location>
</feature>
<feature type="transmembrane region" description="Helical" evidence="1">
    <location>
        <begin position="399"/>
        <end position="419"/>
    </location>
</feature>
<feature type="transmembrane region" description="Helical" evidence="1">
    <location>
        <begin position="214"/>
        <end position="235"/>
    </location>
</feature>
<feature type="transmembrane region" description="Helical" evidence="1">
    <location>
        <begin position="102"/>
        <end position="126"/>
    </location>
</feature>
<keyword evidence="4" id="KW-1185">Reference proteome</keyword>
<dbReference type="EMBL" id="BA000051">
    <property type="protein sequence ID" value="BAE59926.1"/>
    <property type="molecule type" value="Genomic_DNA"/>
</dbReference>
<dbReference type="HOGENOM" id="CLU_010112_0_0_1"/>
<gene>
    <name evidence="3" type="ORF">AO090026000484</name>
</gene>
<keyword evidence="1" id="KW-1133">Transmembrane helix</keyword>
<evidence type="ECO:0000313" key="4">
    <source>
        <dbReference type="Proteomes" id="UP000006564"/>
    </source>
</evidence>
<dbReference type="RefSeq" id="XP_023091052.1">
    <property type="nucleotide sequence ID" value="XM_023236046.1"/>
</dbReference>
<proteinExistence type="predicted"/>
<dbReference type="Proteomes" id="UP000006564">
    <property type="component" value="Chromosome 3"/>
</dbReference>
<dbReference type="Pfam" id="PF20163">
    <property type="entry name" value="DUF6536"/>
    <property type="match status" value="1"/>
</dbReference>
<organism evidence="3 4">
    <name type="scientific">Aspergillus oryzae (strain ATCC 42149 / RIB 40)</name>
    <name type="common">Yellow koji mold</name>
    <dbReference type="NCBI Taxonomy" id="510516"/>
    <lineage>
        <taxon>Eukaryota</taxon>
        <taxon>Fungi</taxon>
        <taxon>Dikarya</taxon>
        <taxon>Ascomycota</taxon>
        <taxon>Pezizomycotina</taxon>
        <taxon>Eurotiomycetes</taxon>
        <taxon>Eurotiomycetidae</taxon>
        <taxon>Eurotiales</taxon>
        <taxon>Aspergillaceae</taxon>
        <taxon>Aspergillus</taxon>
        <taxon>Aspergillus subgen. Circumdati</taxon>
    </lineage>
</organism>
<keyword evidence="1" id="KW-0472">Membrane</keyword>
<protein>
    <submittedName>
        <fullName evidence="3">DNA, SC026</fullName>
    </submittedName>
</protein>
<feature type="transmembrane region" description="Helical" evidence="1">
    <location>
        <begin position="676"/>
        <end position="697"/>
    </location>
</feature>
<evidence type="ECO:0000313" key="3">
    <source>
        <dbReference type="EMBL" id="BAE59926.1"/>
    </source>
</evidence>
<dbReference type="PANTHER" id="PTHR35395">
    <property type="entry name" value="DUF6536 DOMAIN-CONTAINING PROTEIN"/>
    <property type="match status" value="1"/>
</dbReference>
<dbReference type="PANTHER" id="PTHR35395:SF1">
    <property type="entry name" value="DUF6536 DOMAIN-CONTAINING PROTEIN"/>
    <property type="match status" value="1"/>
</dbReference>
<accession>Q2UET9</accession>
<dbReference type="AlphaFoldDB" id="Q2UET9"/>
<feature type="domain" description="DUF6536" evidence="2">
    <location>
        <begin position="96"/>
        <end position="252"/>
    </location>
</feature>
<dbReference type="VEuPathDB" id="FungiDB:AO090026000484"/>
<sequence>MSATSSCDRDISSFYYSESDDDASSTATIDHEEYPKESSLEGASFLPNLFQRFDRARLQGYFWKAKYLFRRIQASSNFENIPLPLLKREIEPGQEWLRGAMLCAWGTASILALNVIITIIAVGVGYSGQSEDKYFTYAELYQGDCSVTGNWTTGMHVVINILSSALLAASNYVMQCLSAPSRADVDEAHSRRQWLDIGIISTRNLAVMDNKRKALWGLLLISSLPIHMLYNAAIFSSISNIQYATVVIPQDLEENESLVRDEYEARSFYDYVGSSANDIRAEIFNGTFMKKDLLGCSKQYDVEFNTKSSTLLLMAGRDSLRGFSSLLPLTWVFGDYNHMVEGPSTYPPRFSPTLDMTYIHAGNWNYPKWSFKYKGSNTWSDIDRFTNSYFWPDSVHCQIYFSPAICVAVIACNIVKVYCMYMTARTDHKEIFLTVGDALSSFLDRPDPTTKGHCLLSREDIIYGFRFCNSRTLALDTINPSHDTGFHTSLPQLLPERKRWFRAASWRRWVFTYIVFSACVAVAIALYSRALSSGSADVTGIGSNLGMGKPNSSTILFDGANFIALALLASTPQLVFSALYLLCNGLFTCMLAVAEYNDFATQRKPLRVTWPKGEQRSTYYLSLPYRYSIPLITVSVVIHWLLSQCIFLVKINTFDVHGKRSYYAGRQVTACGWSPLPMFITIIVGGTAMMVLAGFSLRRLRSYMPLASSCSAALSAACHPPPGDENASLKAVMWGEVGGVSFDRMDTTDHMSRYAHCAFTSKEVTTPNMARLYC</sequence>
<feature type="transmembrane region" description="Helical" evidence="1">
    <location>
        <begin position="157"/>
        <end position="174"/>
    </location>
</feature>
<keyword evidence="1" id="KW-0812">Transmembrane</keyword>
<dbReference type="STRING" id="510516.Q2UET9"/>
<evidence type="ECO:0000256" key="1">
    <source>
        <dbReference type="SAM" id="Phobius"/>
    </source>
</evidence>
<name>Q2UET9_ASPOR</name>
<dbReference type="EMBL" id="AP007159">
    <property type="protein sequence ID" value="BAE59926.1"/>
    <property type="molecule type" value="Genomic_DNA"/>
</dbReference>
<dbReference type="GeneID" id="5994279"/>
<feature type="transmembrane region" description="Helical" evidence="1">
    <location>
        <begin position="627"/>
        <end position="649"/>
    </location>
</feature>
<dbReference type="OMA" id="EQRCQLF"/>
<reference evidence="3 4" key="1">
    <citation type="journal article" date="2005" name="Nature">
        <title>Genome sequencing and analysis of Aspergillus oryzae.</title>
        <authorList>
            <person name="Machida M."/>
            <person name="Asai K."/>
            <person name="Sano M."/>
            <person name="Tanaka T."/>
            <person name="Kumagai T."/>
            <person name="Terai G."/>
            <person name="Kusumoto K."/>
            <person name="Arima T."/>
            <person name="Akita O."/>
            <person name="Kashiwagi Y."/>
            <person name="Abe K."/>
            <person name="Gomi K."/>
            <person name="Horiuchi H."/>
            <person name="Kitamoto K."/>
            <person name="Kobayashi T."/>
            <person name="Takeuchi M."/>
            <person name="Denning D.W."/>
            <person name="Galagan J.E."/>
            <person name="Nierman W.C."/>
            <person name="Yu J."/>
            <person name="Archer D.B."/>
            <person name="Bennett J.W."/>
            <person name="Bhatnagar D."/>
            <person name="Cleveland T.E."/>
            <person name="Fedorova N.D."/>
            <person name="Gotoh O."/>
            <person name="Horikawa H."/>
            <person name="Hosoyama A."/>
            <person name="Ichinomiya M."/>
            <person name="Igarashi R."/>
            <person name="Iwashita K."/>
            <person name="Juvvadi P.R."/>
            <person name="Kato M."/>
            <person name="Kato Y."/>
            <person name="Kin T."/>
            <person name="Kokubun A."/>
            <person name="Maeda H."/>
            <person name="Maeyama N."/>
            <person name="Maruyama J."/>
            <person name="Nagasaki H."/>
            <person name="Nakajima T."/>
            <person name="Oda K."/>
            <person name="Okada K."/>
            <person name="Paulsen I."/>
            <person name="Sakamoto K."/>
            <person name="Sawano T."/>
            <person name="Takahashi M."/>
            <person name="Takase K."/>
            <person name="Terabayashi Y."/>
            <person name="Wortman J."/>
            <person name="Yamada O."/>
            <person name="Yamagata Y."/>
            <person name="Anazawa H."/>
            <person name="Hata Y."/>
            <person name="Koide Y."/>
            <person name="Komori T."/>
            <person name="Koyama Y."/>
            <person name="Minetoki T."/>
            <person name="Suharnan S."/>
            <person name="Tanaka A."/>
            <person name="Isono K."/>
            <person name="Kuhara S."/>
            <person name="Ogasawara N."/>
            <person name="Kikuchi H."/>
        </authorList>
    </citation>
    <scope>NUCLEOTIDE SEQUENCE [LARGE SCALE GENOMIC DNA]</scope>
    <source>
        <strain evidence="4">ATCC 42149 / RIB 40</strain>
    </source>
</reference>
<feature type="transmembrane region" description="Helical" evidence="1">
    <location>
        <begin position="574"/>
        <end position="594"/>
    </location>
</feature>
<dbReference type="InterPro" id="IPR046623">
    <property type="entry name" value="DUF6536"/>
</dbReference>
<dbReference type="KEGG" id="aor:AO090026000484"/>
<evidence type="ECO:0000259" key="2">
    <source>
        <dbReference type="Pfam" id="PF20163"/>
    </source>
</evidence>